<comment type="caution">
    <text evidence="2">The sequence shown here is derived from an EMBL/GenBank/DDBJ whole genome shotgun (WGS) entry which is preliminary data.</text>
</comment>
<name>A0A4R8SBZ8_9MYCO</name>
<evidence type="ECO:0000313" key="3">
    <source>
        <dbReference type="EMBL" id="TEA07312.1"/>
    </source>
</evidence>
<dbReference type="Proteomes" id="UP000294844">
    <property type="component" value="Unassembled WGS sequence"/>
</dbReference>
<protein>
    <submittedName>
        <fullName evidence="2">Uncharacterized protein</fullName>
    </submittedName>
</protein>
<feature type="region of interest" description="Disordered" evidence="1">
    <location>
        <begin position="116"/>
        <end position="145"/>
    </location>
</feature>
<evidence type="ECO:0000256" key="1">
    <source>
        <dbReference type="SAM" id="MobiDB-lite"/>
    </source>
</evidence>
<dbReference type="RefSeq" id="WP_134148723.1">
    <property type="nucleotide sequence ID" value="NZ_PECK01000008.1"/>
</dbReference>
<evidence type="ECO:0000313" key="4">
    <source>
        <dbReference type="Proteomes" id="UP000294844"/>
    </source>
</evidence>
<dbReference type="Proteomes" id="UP000295685">
    <property type="component" value="Unassembled WGS sequence"/>
</dbReference>
<organism evidence="2 5">
    <name type="scientific">Mycobacteroides salmoniphilum</name>
    <dbReference type="NCBI Taxonomy" id="404941"/>
    <lineage>
        <taxon>Bacteria</taxon>
        <taxon>Bacillati</taxon>
        <taxon>Actinomycetota</taxon>
        <taxon>Actinomycetes</taxon>
        <taxon>Mycobacteriales</taxon>
        <taxon>Mycobacteriaceae</taxon>
        <taxon>Mycobacteroides</taxon>
    </lineage>
</organism>
<dbReference type="EMBL" id="PECK01000008">
    <property type="protein sequence ID" value="TDZ92081.1"/>
    <property type="molecule type" value="Genomic_DNA"/>
</dbReference>
<reference evidence="4 5" key="1">
    <citation type="journal article" date="2019" name="Sci. Rep.">
        <title>Extended insight into the Mycobacterium chelonae-abscessus complex through whole genome sequencing of Mycobacterium salmoniphilum outbreak and Mycobacterium salmoniphilum-like strains.</title>
        <authorList>
            <person name="Behra P.R.K."/>
            <person name="Das S."/>
            <person name="Pettersson B.M.F."/>
            <person name="Shirreff L."/>
            <person name="DuCote T."/>
            <person name="Jacobsson K.G."/>
            <person name="Ennis D.G."/>
            <person name="Kirsebom L.A."/>
        </authorList>
    </citation>
    <scope>NUCLEOTIDE SEQUENCE [LARGE SCALE GENOMIC DNA]</scope>
    <source>
        <strain evidence="3 4">CCUG 60883</strain>
        <strain evidence="2 5">CCUG 60885</strain>
    </source>
</reference>
<dbReference type="OrthoDB" id="4966992at2"/>
<proteinExistence type="predicted"/>
<evidence type="ECO:0000313" key="5">
    <source>
        <dbReference type="Proteomes" id="UP000295685"/>
    </source>
</evidence>
<sequence>MATRHRLDQLIEGVKTANGWSDPALVRNAEEQGYVLSKSTISRLRGQLDSIKRENIYELSAALRVAPSQIAVAAFEAMGFVLPEYENVTPEQAIRLDTSLSDKDRAILLSTLDQMRAPTRASREADKDQEDRRSKSVSRAVLKRR</sequence>
<feature type="compositionally biased region" description="Basic and acidic residues" evidence="1">
    <location>
        <begin position="121"/>
        <end position="134"/>
    </location>
</feature>
<gene>
    <name evidence="3" type="ORF">CCUG60883_01345</name>
    <name evidence="2" type="ORF">CCUG60885_04195</name>
</gene>
<evidence type="ECO:0000313" key="2">
    <source>
        <dbReference type="EMBL" id="TDZ92081.1"/>
    </source>
</evidence>
<keyword evidence="4" id="KW-1185">Reference proteome</keyword>
<accession>A0A4R8SBZ8</accession>
<dbReference type="AlphaFoldDB" id="A0A4R8SBZ8"/>
<dbReference type="EMBL" id="PECM01000005">
    <property type="protein sequence ID" value="TEA07312.1"/>
    <property type="molecule type" value="Genomic_DNA"/>
</dbReference>